<protein>
    <submittedName>
        <fullName evidence="8">Phosphate regulon transcriptional regulatory protein PhoB (SphR)</fullName>
    </submittedName>
</protein>
<dbReference type="PANTHER" id="PTHR44591:SF3">
    <property type="entry name" value="RESPONSE REGULATORY DOMAIN-CONTAINING PROTEIN"/>
    <property type="match status" value="1"/>
</dbReference>
<dbReference type="Gene3D" id="3.40.50.2300">
    <property type="match status" value="1"/>
</dbReference>
<accession>A0A2Z4Y8A4</accession>
<keyword evidence="5" id="KW-0804">Transcription</keyword>
<dbReference type="PROSITE" id="PS50110">
    <property type="entry name" value="RESPONSE_REGULATORY"/>
    <property type="match status" value="1"/>
</dbReference>
<name>A0A2Z4Y8A4_SUMC1</name>
<dbReference type="SMART" id="SM00448">
    <property type="entry name" value="REC"/>
    <property type="match status" value="1"/>
</dbReference>
<organism evidence="8 9">
    <name type="scientific">Sumerlaea chitinivorans</name>
    <dbReference type="NCBI Taxonomy" id="2250252"/>
    <lineage>
        <taxon>Bacteria</taxon>
        <taxon>Candidatus Sumerlaeota</taxon>
        <taxon>Candidatus Sumerlaeia</taxon>
        <taxon>Candidatus Sumerlaeales</taxon>
        <taxon>Candidatus Sumerlaeaceae</taxon>
        <taxon>Candidatus Sumerlaea</taxon>
    </lineage>
</organism>
<proteinExistence type="predicted"/>
<sequence length="131" mass="14636">MSGQKPKILAVDDENDLLLIVKTALSNEGYFVITATNGYDALALAEDERPDLIILDIMMPEMSGFEVLQALRQNEATERIPVIMLTGLSDREKIRDALSSGIDYYIVKPFELNDLVSKVKLAISDSQDFRI</sequence>
<dbReference type="SUPFAM" id="SSF52172">
    <property type="entry name" value="CheY-like"/>
    <property type="match status" value="1"/>
</dbReference>
<dbReference type="Pfam" id="PF00072">
    <property type="entry name" value="Response_reg"/>
    <property type="match status" value="1"/>
</dbReference>
<keyword evidence="1 6" id="KW-0597">Phosphoprotein</keyword>
<keyword evidence="2" id="KW-0902">Two-component regulatory system</keyword>
<evidence type="ECO:0000256" key="2">
    <source>
        <dbReference type="ARBA" id="ARBA00023012"/>
    </source>
</evidence>
<evidence type="ECO:0000256" key="5">
    <source>
        <dbReference type="ARBA" id="ARBA00023163"/>
    </source>
</evidence>
<dbReference type="FunFam" id="3.40.50.2300:FF:000001">
    <property type="entry name" value="DNA-binding response regulator PhoB"/>
    <property type="match status" value="1"/>
</dbReference>
<dbReference type="InterPro" id="IPR001789">
    <property type="entry name" value="Sig_transdc_resp-reg_receiver"/>
</dbReference>
<evidence type="ECO:0000256" key="4">
    <source>
        <dbReference type="ARBA" id="ARBA00023125"/>
    </source>
</evidence>
<evidence type="ECO:0000313" key="9">
    <source>
        <dbReference type="Proteomes" id="UP000262583"/>
    </source>
</evidence>
<keyword evidence="3" id="KW-0805">Transcription regulation</keyword>
<dbReference type="GO" id="GO:0000160">
    <property type="term" value="P:phosphorelay signal transduction system"/>
    <property type="evidence" value="ECO:0007669"/>
    <property type="project" value="UniProtKB-KW"/>
</dbReference>
<evidence type="ECO:0000256" key="3">
    <source>
        <dbReference type="ARBA" id="ARBA00023015"/>
    </source>
</evidence>
<evidence type="ECO:0000256" key="1">
    <source>
        <dbReference type="ARBA" id="ARBA00022553"/>
    </source>
</evidence>
<dbReference type="InterPro" id="IPR050595">
    <property type="entry name" value="Bact_response_regulator"/>
</dbReference>
<dbReference type="PANTHER" id="PTHR44591">
    <property type="entry name" value="STRESS RESPONSE REGULATOR PROTEIN 1"/>
    <property type="match status" value="1"/>
</dbReference>
<dbReference type="Proteomes" id="UP000262583">
    <property type="component" value="Chromosome"/>
</dbReference>
<dbReference type="EMBL" id="CP030759">
    <property type="protein sequence ID" value="AXA37460.1"/>
    <property type="molecule type" value="Genomic_DNA"/>
</dbReference>
<feature type="modified residue" description="4-aspartylphosphate" evidence="6">
    <location>
        <position position="56"/>
    </location>
</feature>
<keyword evidence="4" id="KW-0238">DNA-binding</keyword>
<feature type="domain" description="Response regulatory" evidence="7">
    <location>
        <begin position="7"/>
        <end position="123"/>
    </location>
</feature>
<gene>
    <name evidence="8" type="ORF">BRCON_2718</name>
</gene>
<evidence type="ECO:0000256" key="6">
    <source>
        <dbReference type="PROSITE-ProRule" id="PRU00169"/>
    </source>
</evidence>
<dbReference type="GO" id="GO:0003677">
    <property type="term" value="F:DNA binding"/>
    <property type="evidence" value="ECO:0007669"/>
    <property type="project" value="UniProtKB-KW"/>
</dbReference>
<dbReference type="KEGG" id="schv:BRCON_2718"/>
<dbReference type="InterPro" id="IPR011006">
    <property type="entry name" value="CheY-like_superfamily"/>
</dbReference>
<reference evidence="8 9" key="1">
    <citation type="submission" date="2018-05" db="EMBL/GenBank/DDBJ databases">
        <title>A metagenomic window into the 2 km-deep terrestrial subsurface aquifer revealed taxonomically and functionally diverse microbial community comprising novel uncultured bacterial lineages.</title>
        <authorList>
            <person name="Kadnikov V.V."/>
            <person name="Mardanov A.V."/>
            <person name="Beletsky A.V."/>
            <person name="Banks D."/>
            <person name="Pimenov N.V."/>
            <person name="Frank Y.A."/>
            <person name="Karnachuk O.V."/>
            <person name="Ravin N.V."/>
        </authorList>
    </citation>
    <scope>NUCLEOTIDE SEQUENCE [LARGE SCALE GENOMIC DNA]</scope>
    <source>
        <strain evidence="8">BY</strain>
    </source>
</reference>
<evidence type="ECO:0000313" key="8">
    <source>
        <dbReference type="EMBL" id="AXA37460.1"/>
    </source>
</evidence>
<dbReference type="AlphaFoldDB" id="A0A2Z4Y8A4"/>
<evidence type="ECO:0000259" key="7">
    <source>
        <dbReference type="PROSITE" id="PS50110"/>
    </source>
</evidence>